<dbReference type="PROSITE" id="PS50191">
    <property type="entry name" value="CRAL_TRIO"/>
    <property type="match status" value="1"/>
</dbReference>
<feature type="compositionally biased region" description="Basic and acidic residues" evidence="1">
    <location>
        <begin position="332"/>
        <end position="344"/>
    </location>
</feature>
<protein>
    <recommendedName>
        <fullName evidence="2">CRAL-TRIO domain-containing protein</fullName>
    </recommendedName>
</protein>
<accession>A0AAU9JU42</accession>
<evidence type="ECO:0000313" key="3">
    <source>
        <dbReference type="EMBL" id="CAG9329248.1"/>
    </source>
</evidence>
<evidence type="ECO:0000313" key="4">
    <source>
        <dbReference type="Proteomes" id="UP001162131"/>
    </source>
</evidence>
<dbReference type="CDD" id="cd00170">
    <property type="entry name" value="SEC14"/>
    <property type="match status" value="1"/>
</dbReference>
<feature type="region of interest" description="Disordered" evidence="1">
    <location>
        <begin position="332"/>
        <end position="355"/>
    </location>
</feature>
<dbReference type="Gene3D" id="3.40.525.10">
    <property type="entry name" value="CRAL-TRIO lipid binding domain"/>
    <property type="match status" value="1"/>
</dbReference>
<dbReference type="SUPFAM" id="SSF52087">
    <property type="entry name" value="CRAL/TRIO domain"/>
    <property type="match status" value="1"/>
</dbReference>
<feature type="domain" description="CRAL-TRIO" evidence="2">
    <location>
        <begin position="115"/>
        <end position="278"/>
    </location>
</feature>
<dbReference type="SMART" id="SM00516">
    <property type="entry name" value="SEC14"/>
    <property type="match status" value="1"/>
</dbReference>
<comment type="caution">
    <text evidence="3">The sequence shown here is derived from an EMBL/GenBank/DDBJ whole genome shotgun (WGS) entry which is preliminary data.</text>
</comment>
<dbReference type="InterPro" id="IPR001251">
    <property type="entry name" value="CRAL-TRIO_dom"/>
</dbReference>
<dbReference type="AlphaFoldDB" id="A0AAU9JU42"/>
<dbReference type="Proteomes" id="UP001162131">
    <property type="component" value="Unassembled WGS sequence"/>
</dbReference>
<dbReference type="SUPFAM" id="SSF46938">
    <property type="entry name" value="CRAL/TRIO N-terminal domain"/>
    <property type="match status" value="1"/>
</dbReference>
<evidence type="ECO:0000259" key="2">
    <source>
        <dbReference type="PROSITE" id="PS50191"/>
    </source>
</evidence>
<dbReference type="PANTHER" id="PTHR46818:SF1">
    <property type="entry name" value="CHROMOSOME UNDETERMINED SCAFFOLD_125, WHOLE GENOME SHOTGUN SEQUENCE"/>
    <property type="match status" value="1"/>
</dbReference>
<gene>
    <name evidence="3" type="ORF">BSTOLATCC_MIC48074</name>
</gene>
<keyword evidence="4" id="KW-1185">Reference proteome</keyword>
<reference evidence="3" key="1">
    <citation type="submission" date="2021-09" db="EMBL/GenBank/DDBJ databases">
        <authorList>
            <consortium name="AG Swart"/>
            <person name="Singh M."/>
            <person name="Singh A."/>
            <person name="Seah K."/>
            <person name="Emmerich C."/>
        </authorList>
    </citation>
    <scope>NUCLEOTIDE SEQUENCE</scope>
    <source>
        <strain evidence="3">ATCC30299</strain>
    </source>
</reference>
<organism evidence="3 4">
    <name type="scientific">Blepharisma stoltei</name>
    <dbReference type="NCBI Taxonomy" id="1481888"/>
    <lineage>
        <taxon>Eukaryota</taxon>
        <taxon>Sar</taxon>
        <taxon>Alveolata</taxon>
        <taxon>Ciliophora</taxon>
        <taxon>Postciliodesmatophora</taxon>
        <taxon>Heterotrichea</taxon>
        <taxon>Heterotrichida</taxon>
        <taxon>Blepharismidae</taxon>
        <taxon>Blepharisma</taxon>
    </lineage>
</organism>
<evidence type="ECO:0000256" key="1">
    <source>
        <dbReference type="SAM" id="MobiDB-lite"/>
    </source>
</evidence>
<sequence>MKGQNEQIIPDVVRPPPSSYFFKPGKDIATSGKGKKIQRFVFKGQDLTELEIRKLARLEEEVKKQGIIIPGDWDRTDMLRFYYGTGWKTRKALKGLLNHLKWKQQIFPRGYLALYPEVAELLNTGAFYMHGRDHYYRPILIMNCAKFQFKKVPDDVYIRFLCFFFEYVTQNVLLPEHVENWVNLADMAHLGMTKLPISSLSKLSKILQPNFRCRLGVNYIVNPPSTAVFMWGLVKPFLDEGTIQKVNLLNDSIPRPLLTHCNPNQIEQKYGGTAPNLTQFWPPTFPSGPISPFDVNIQTIDEKNTKNSREMKKKQKIKTPHSENLDLEEVVYDNRNKSKDKAENENENEEEKEWEVEKLIENDSKEEEKVLIEEQFVENKEQKILQKKKKRKHYKETKRVSDNEIDVDNEAIIQNKRDKLSNLVFEEYKEMQKTEYIAMIVETKTAEPYCGIWSIPDCSYSFKLENCQLF</sequence>
<feature type="compositionally biased region" description="Acidic residues" evidence="1">
    <location>
        <begin position="345"/>
        <end position="354"/>
    </location>
</feature>
<proteinExistence type="predicted"/>
<dbReference type="EMBL" id="CAJZBQ010000047">
    <property type="protein sequence ID" value="CAG9329248.1"/>
    <property type="molecule type" value="Genomic_DNA"/>
</dbReference>
<dbReference type="PANTHER" id="PTHR46818">
    <property type="entry name" value="DOMAIN-CONTAINING PROTEIN, PUTATIVE-RELATED"/>
    <property type="match status" value="1"/>
</dbReference>
<dbReference type="InterPro" id="IPR036273">
    <property type="entry name" value="CRAL/TRIO_N_dom_sf"/>
</dbReference>
<dbReference type="InterPro" id="IPR036865">
    <property type="entry name" value="CRAL-TRIO_dom_sf"/>
</dbReference>
<dbReference type="Pfam" id="PF00650">
    <property type="entry name" value="CRAL_TRIO"/>
    <property type="match status" value="1"/>
</dbReference>
<name>A0AAU9JU42_9CILI</name>